<reference evidence="1 2" key="1">
    <citation type="submission" date="2022-03" db="EMBL/GenBank/DDBJ databases">
        <title>Chryseobacterium sp. isolated from the Andong Sikhe.</title>
        <authorList>
            <person name="Won M."/>
            <person name="Kim S.-J."/>
            <person name="Kwon S.-W."/>
        </authorList>
    </citation>
    <scope>NUCLEOTIDE SEQUENCE [LARGE SCALE GENOMIC DNA]</scope>
    <source>
        <strain evidence="1 2">ADR-1</strain>
    </source>
</reference>
<dbReference type="Proteomes" id="UP000831068">
    <property type="component" value="Chromosome"/>
</dbReference>
<gene>
    <name evidence="1" type="ORF">MTP08_01050</name>
</gene>
<dbReference type="EMBL" id="CP094529">
    <property type="protein sequence ID" value="UOE38393.1"/>
    <property type="molecule type" value="Genomic_DNA"/>
</dbReference>
<evidence type="ECO:0000313" key="1">
    <source>
        <dbReference type="EMBL" id="UOE38393.1"/>
    </source>
</evidence>
<proteinExistence type="predicted"/>
<evidence type="ECO:0008006" key="3">
    <source>
        <dbReference type="Google" id="ProtNLM"/>
    </source>
</evidence>
<dbReference type="RefSeq" id="WP_243576699.1">
    <property type="nucleotide sequence ID" value="NZ_CP094529.1"/>
</dbReference>
<accession>A0ABY4BGT8</accession>
<evidence type="ECO:0000313" key="2">
    <source>
        <dbReference type="Proteomes" id="UP000831068"/>
    </source>
</evidence>
<sequence length="251" mass="29040">MKLQFVISLLLVVLLDGSIIAQKNQNKIKLKTKSSIVKSKITVPDDFDSILKLLKEGKITLYDACNEQVKVINTIQKSVFAKKYAWRRNDERHIVTLEPVDESVIINLHDKSISYIISTKENINGNMILKEINPRILLKMIKGGRSIDLYDFNEDGQEDIDFIHINLPHGSERVIIDDKGYILEKKDNYLTTSFFYPVNDLEAKRRLINSLKNIVLLINCDVEDFENKIELPKIITKEYNKGTRITFELQD</sequence>
<protein>
    <recommendedName>
        <fullName evidence="3">VCBS repeat-containing protein</fullName>
    </recommendedName>
</protein>
<organism evidence="1 2">
    <name type="scientific">Chryseobacterium oryzae</name>
    <dbReference type="NCBI Taxonomy" id="2929799"/>
    <lineage>
        <taxon>Bacteria</taxon>
        <taxon>Pseudomonadati</taxon>
        <taxon>Bacteroidota</taxon>
        <taxon>Flavobacteriia</taxon>
        <taxon>Flavobacteriales</taxon>
        <taxon>Weeksellaceae</taxon>
        <taxon>Chryseobacterium group</taxon>
        <taxon>Chryseobacterium</taxon>
    </lineage>
</organism>
<keyword evidence="2" id="KW-1185">Reference proteome</keyword>
<name>A0ABY4BGT8_9FLAO</name>